<reference evidence="4 5" key="2">
    <citation type="journal article" date="2003" name="DNA Res.">
        <title>Complete genome structure of Gloeobacter violaceus PCC 7421, a cyanobacterium that lacks thylakoids (supplement).</title>
        <authorList>
            <person name="Nakamura Y."/>
            <person name="Kaneko T."/>
            <person name="Sato S."/>
            <person name="Mimuro M."/>
            <person name="Miyashita H."/>
            <person name="Tsuchiya T."/>
            <person name="Sasamoto S."/>
            <person name="Watanabe A."/>
            <person name="Kawashima K."/>
            <person name="Kishida Y."/>
            <person name="Kiyokawa C."/>
            <person name="Kohara M."/>
            <person name="Matsumoto M."/>
            <person name="Matsuno A."/>
            <person name="Nakazaki N."/>
            <person name="Shimpo S."/>
            <person name="Takeuchi C."/>
            <person name="Yamada M."/>
            <person name="Tabata S."/>
        </authorList>
    </citation>
    <scope>NUCLEOTIDE SEQUENCE [LARGE SCALE GENOMIC DNA]</scope>
    <source>
        <strain evidence="5">ATCC 29082 / PCC 7421</strain>
    </source>
</reference>
<dbReference type="Pfam" id="PF13365">
    <property type="entry name" value="Trypsin_2"/>
    <property type="match status" value="1"/>
</dbReference>
<dbReference type="Proteomes" id="UP000000557">
    <property type="component" value="Chromosome"/>
</dbReference>
<dbReference type="EMBL" id="BA000045">
    <property type="protein sequence ID" value="BAC89788.1"/>
    <property type="molecule type" value="Genomic_DNA"/>
</dbReference>
<dbReference type="PANTHER" id="PTHR43343:SF3">
    <property type="entry name" value="PROTEASE DO-LIKE 8, CHLOROPLASTIC"/>
    <property type="match status" value="1"/>
</dbReference>
<dbReference type="InterPro" id="IPR036034">
    <property type="entry name" value="PDZ_sf"/>
</dbReference>
<dbReference type="SMART" id="SM00228">
    <property type="entry name" value="PDZ"/>
    <property type="match status" value="1"/>
</dbReference>
<protein>
    <submittedName>
        <fullName evidence="4">Gll1847 protein</fullName>
    </submittedName>
</protein>
<dbReference type="InterPro" id="IPR001478">
    <property type="entry name" value="PDZ"/>
</dbReference>
<evidence type="ECO:0000256" key="1">
    <source>
        <dbReference type="ARBA" id="ARBA00022670"/>
    </source>
</evidence>
<name>Q7NJI5_GLOVI</name>
<evidence type="ECO:0000313" key="5">
    <source>
        <dbReference type="Proteomes" id="UP000000557"/>
    </source>
</evidence>
<dbReference type="InParanoid" id="Q7NJI5"/>
<dbReference type="PANTHER" id="PTHR43343">
    <property type="entry name" value="PEPTIDASE S12"/>
    <property type="match status" value="1"/>
</dbReference>
<dbReference type="EnsemblBacteria" id="BAC89788">
    <property type="protein sequence ID" value="BAC89788"/>
    <property type="gene ID" value="BAC89788"/>
</dbReference>
<evidence type="ECO:0000256" key="2">
    <source>
        <dbReference type="ARBA" id="ARBA00022801"/>
    </source>
</evidence>
<dbReference type="PROSITE" id="PS50106">
    <property type="entry name" value="PDZ"/>
    <property type="match status" value="1"/>
</dbReference>
<dbReference type="Gene3D" id="2.30.42.10">
    <property type="match status" value="1"/>
</dbReference>
<keyword evidence="5" id="KW-1185">Reference proteome</keyword>
<dbReference type="InterPro" id="IPR051201">
    <property type="entry name" value="Chloro_Bact_Ser_Proteases"/>
</dbReference>
<dbReference type="HOGENOM" id="CLU_020120_2_4_3"/>
<feature type="domain" description="PDZ" evidence="3">
    <location>
        <begin position="245"/>
        <end position="320"/>
    </location>
</feature>
<dbReference type="eggNOG" id="COG0265">
    <property type="taxonomic scope" value="Bacteria"/>
</dbReference>
<dbReference type="STRING" id="251221.gene:10759339"/>
<dbReference type="InterPro" id="IPR041489">
    <property type="entry name" value="PDZ_6"/>
</dbReference>
<keyword evidence="2" id="KW-0378">Hydrolase</keyword>
<keyword evidence="1" id="KW-0645">Protease</keyword>
<gene>
    <name evidence="4" type="ordered locus">gll1847</name>
</gene>
<dbReference type="SUPFAM" id="SSF50494">
    <property type="entry name" value="Trypsin-like serine proteases"/>
    <property type="match status" value="1"/>
</dbReference>
<dbReference type="InterPro" id="IPR009003">
    <property type="entry name" value="Peptidase_S1_PA"/>
</dbReference>
<dbReference type="InterPro" id="IPR001940">
    <property type="entry name" value="Peptidase_S1C"/>
</dbReference>
<dbReference type="PhylomeDB" id="Q7NJI5"/>
<proteinExistence type="predicted"/>
<dbReference type="OrthoDB" id="453472at2"/>
<dbReference type="CDD" id="cd00136">
    <property type="entry name" value="PDZ_canonical"/>
    <property type="match status" value="1"/>
</dbReference>
<dbReference type="AlphaFoldDB" id="Q7NJI5"/>
<dbReference type="GO" id="GO:0004252">
    <property type="term" value="F:serine-type endopeptidase activity"/>
    <property type="evidence" value="ECO:0007669"/>
    <property type="project" value="InterPro"/>
</dbReference>
<evidence type="ECO:0000259" key="3">
    <source>
        <dbReference type="PROSITE" id="PS50106"/>
    </source>
</evidence>
<dbReference type="Pfam" id="PF17820">
    <property type="entry name" value="PDZ_6"/>
    <property type="match status" value="1"/>
</dbReference>
<accession>Q7NJI5</accession>
<organism evidence="4 5">
    <name type="scientific">Gloeobacter violaceus (strain ATCC 29082 / PCC 7421)</name>
    <dbReference type="NCBI Taxonomy" id="251221"/>
    <lineage>
        <taxon>Bacteria</taxon>
        <taxon>Bacillati</taxon>
        <taxon>Cyanobacteriota</taxon>
        <taxon>Cyanophyceae</taxon>
        <taxon>Gloeobacterales</taxon>
        <taxon>Gloeobacteraceae</taxon>
        <taxon>Gloeobacter</taxon>
    </lineage>
</organism>
<dbReference type="GO" id="GO:0006508">
    <property type="term" value="P:proteolysis"/>
    <property type="evidence" value="ECO:0007669"/>
    <property type="project" value="UniProtKB-KW"/>
</dbReference>
<dbReference type="KEGG" id="gvi:gll1847"/>
<evidence type="ECO:0000313" key="4">
    <source>
        <dbReference type="EMBL" id="BAC89788.1"/>
    </source>
</evidence>
<dbReference type="PRINTS" id="PR00834">
    <property type="entry name" value="PROTEASES2C"/>
</dbReference>
<reference evidence="4 5" key="1">
    <citation type="journal article" date="2003" name="DNA Res.">
        <title>Complete genome structure of Gloeobacter violaceus PCC 7421, a cyanobacterium that lacks thylakoids.</title>
        <authorList>
            <person name="Nakamura Y."/>
            <person name="Kaneko T."/>
            <person name="Sato S."/>
            <person name="Mimuro M."/>
            <person name="Miyashita H."/>
            <person name="Tsuchiya T."/>
            <person name="Sasamoto S."/>
            <person name="Watanabe A."/>
            <person name="Kawashima K."/>
            <person name="Kishida Y."/>
            <person name="Kiyokawa C."/>
            <person name="Kohara M."/>
            <person name="Matsumoto M."/>
            <person name="Matsuno A."/>
            <person name="Nakazaki N."/>
            <person name="Shimpo S."/>
            <person name="Takeuchi C."/>
            <person name="Yamada M."/>
            <person name="Tabata S."/>
        </authorList>
    </citation>
    <scope>NUCLEOTIDE SEQUENCE [LARGE SCALE GENOMIC DNA]</scope>
    <source>
        <strain evidence="5">ATCC 29082 / PCC 7421</strain>
    </source>
</reference>
<dbReference type="Gene3D" id="2.40.10.120">
    <property type="match status" value="1"/>
</dbReference>
<sequence>MQKQDKPWAERCGVSGVFIWYLTPATTTMKIQSALAALAVAALPLNFPAALLAFDPEETTTIDVYDRTSRAVVSIRTSGGIGAGAIIDPRGVVITNNHVVRGSTRVQVQTADGRVYPGAVRALDRRNDLAIVDIRPERPLPSIDLARSSARVGQRVYAIGNPFGLDRTLTVGILSRIAPNGDLQTDAALNPGNSGGPLLNSDGEIIGINKAILSRTGGNVGIGFATPTGAVRSLVAASPNPDSGRVAVRPGPQRGLGVVLDARSLTVLEVQPGSAAERAGLLPGDQLLGVGDAGLENSAQLQQILQRNPGTLVLTVVRDRQVGRIRVEL</sequence>
<dbReference type="SUPFAM" id="SSF50156">
    <property type="entry name" value="PDZ domain-like"/>
    <property type="match status" value="1"/>
</dbReference>